<keyword evidence="2" id="KW-0378">Hydrolase</keyword>
<dbReference type="PANTHER" id="PTHR39420:SF2">
    <property type="entry name" value="HYDROLASE"/>
    <property type="match status" value="1"/>
</dbReference>
<name>A0A1G9L930_9ACTN</name>
<feature type="region of interest" description="Disordered" evidence="1">
    <location>
        <begin position="392"/>
        <end position="420"/>
    </location>
</feature>
<dbReference type="Pfam" id="PF10103">
    <property type="entry name" value="Zincin_2"/>
    <property type="match status" value="1"/>
</dbReference>
<dbReference type="AlphaFoldDB" id="A0A1G9L930"/>
<reference evidence="2 3" key="1">
    <citation type="submission" date="2016-10" db="EMBL/GenBank/DDBJ databases">
        <authorList>
            <person name="de Groot N.N."/>
        </authorList>
    </citation>
    <scope>NUCLEOTIDE SEQUENCE [LARGE SCALE GENOMIC DNA]</scope>
    <source>
        <strain evidence="2 3">CGMCC 1.9159</strain>
    </source>
</reference>
<evidence type="ECO:0000256" key="1">
    <source>
        <dbReference type="SAM" id="MobiDB-lite"/>
    </source>
</evidence>
<dbReference type="Gene3D" id="1.20.150.30">
    <property type="entry name" value="Zincin-like metallopeptidase, N-terminal domain"/>
    <property type="match status" value="1"/>
</dbReference>
<dbReference type="GO" id="GO:0016787">
    <property type="term" value="F:hydrolase activity"/>
    <property type="evidence" value="ECO:0007669"/>
    <property type="project" value="UniProtKB-KW"/>
</dbReference>
<dbReference type="EMBL" id="FNGP01000003">
    <property type="protein sequence ID" value="SDL58499.1"/>
    <property type="molecule type" value="Genomic_DNA"/>
</dbReference>
<proteinExistence type="predicted"/>
<evidence type="ECO:0000313" key="2">
    <source>
        <dbReference type="EMBL" id="SDL58499.1"/>
    </source>
</evidence>
<sequence>MLRQMGLVGDDGELDLNAIMQRMQQMQASGRMWGITPADQDPDAAWRTTMTSAKQATEAQGPDPELMPHEREAVIDAERLAQSWLNEFTAFDNPGLPARTITRSQWLDGTSAGWRSIVEPIIEGLGEALQRSSTEGAPEGMDFGAMMGPLMKTSASLMYRERLKRELTKVARDTLTGTEIGFNLFQGTGVVVVPSNIAQFTENLDADDTDLMLVLLLRESARQRLFHQVGWLSPQLLALMTHYAREITIDLDAIAERLSPENLQSMSMEDIARIGEEVQVSFFRPATTDVQMEILDRLGVLLALVEGWVDHVSGRAMEKWMPHAGRISEVLRRRRAAEGPVRSVLKELIGLDLSPRLVRDAENIWAAIEHDRGIEGRDEVWSHPDMVPNARHLEDPLSFTSDGESASDDLDEELRKLLDS</sequence>
<dbReference type="Proteomes" id="UP000199475">
    <property type="component" value="Unassembled WGS sequence"/>
</dbReference>
<evidence type="ECO:0000313" key="3">
    <source>
        <dbReference type="Proteomes" id="UP000199475"/>
    </source>
</evidence>
<accession>A0A1G9L930</accession>
<protein>
    <submittedName>
        <fullName evidence="2">Putative hydrolase</fullName>
    </submittedName>
</protein>
<organism evidence="2 3">
    <name type="scientific">Tessaracoccus oleiagri</name>
    <dbReference type="NCBI Taxonomy" id="686624"/>
    <lineage>
        <taxon>Bacteria</taxon>
        <taxon>Bacillati</taxon>
        <taxon>Actinomycetota</taxon>
        <taxon>Actinomycetes</taxon>
        <taxon>Propionibacteriales</taxon>
        <taxon>Propionibacteriaceae</taxon>
        <taxon>Tessaracoccus</taxon>
    </lineage>
</organism>
<dbReference type="SUPFAM" id="SSF55486">
    <property type="entry name" value="Metalloproteases ('zincins'), catalytic domain"/>
    <property type="match status" value="1"/>
</dbReference>
<dbReference type="STRING" id="686624.SAMN04488242_2112"/>
<dbReference type="PANTHER" id="PTHR39420">
    <property type="match status" value="1"/>
</dbReference>
<dbReference type="NCBIfam" id="TIGR03624">
    <property type="entry name" value="putative hydrolase"/>
    <property type="match status" value="1"/>
</dbReference>
<dbReference type="InterPro" id="IPR042271">
    <property type="entry name" value="Zinicin_2_N"/>
</dbReference>
<gene>
    <name evidence="2" type="ORF">SAMN04488242_2112</name>
</gene>
<dbReference type="InterPro" id="IPR018766">
    <property type="entry name" value="Zinicin_2"/>
</dbReference>
<keyword evidence="3" id="KW-1185">Reference proteome</keyword>